<dbReference type="EMBL" id="BMMH01000005">
    <property type="protein sequence ID" value="GGL14020.1"/>
    <property type="molecule type" value="Genomic_DNA"/>
</dbReference>
<dbReference type="RefSeq" id="WP_062997459.1">
    <property type="nucleotide sequence ID" value="NZ_BMMH01000005.1"/>
</dbReference>
<keyword evidence="2" id="KW-1185">Reference proteome</keyword>
<comment type="caution">
    <text evidence="1">The sequence shown here is derived from an EMBL/GenBank/DDBJ whole genome shotgun (WGS) entry which is preliminary data.</text>
</comment>
<reference evidence="1" key="2">
    <citation type="submission" date="2020-09" db="EMBL/GenBank/DDBJ databases">
        <authorList>
            <person name="Sun Q."/>
            <person name="Zhou Y."/>
        </authorList>
    </citation>
    <scope>NUCLEOTIDE SEQUENCE</scope>
    <source>
        <strain evidence="1">CGMCC 4.3508</strain>
    </source>
</reference>
<dbReference type="Proteomes" id="UP000638263">
    <property type="component" value="Unassembled WGS sequence"/>
</dbReference>
<evidence type="ECO:0000313" key="2">
    <source>
        <dbReference type="Proteomes" id="UP000638263"/>
    </source>
</evidence>
<reference evidence="1" key="1">
    <citation type="journal article" date="2014" name="Int. J. Syst. Evol. Microbiol.">
        <title>Complete genome sequence of Corynebacterium casei LMG S-19264T (=DSM 44701T), isolated from a smear-ripened cheese.</title>
        <authorList>
            <consortium name="US DOE Joint Genome Institute (JGI-PGF)"/>
            <person name="Walter F."/>
            <person name="Albersmeier A."/>
            <person name="Kalinowski J."/>
            <person name="Ruckert C."/>
        </authorList>
    </citation>
    <scope>NUCLEOTIDE SEQUENCE</scope>
    <source>
        <strain evidence="1">CGMCC 4.3508</strain>
    </source>
</reference>
<dbReference type="AlphaFoldDB" id="A0A917VU00"/>
<sequence>MLTIESLPDRVNTDESLVRRGHYVTAAMLLDLEDASYIVHVRAGRIEAVEPKPAVMPVWTFALRAPRAEWEKFFAPRPQPGSHDIMALLRRRVMTVEGDLHPFITNLQYFKDILATLRDQEGAQ</sequence>
<gene>
    <name evidence="1" type="ORF">GCM10011588_30650</name>
</gene>
<name>A0A917VU00_9NOCA</name>
<proteinExistence type="predicted"/>
<organism evidence="1 2">
    <name type="scientific">Nocardia jinanensis</name>
    <dbReference type="NCBI Taxonomy" id="382504"/>
    <lineage>
        <taxon>Bacteria</taxon>
        <taxon>Bacillati</taxon>
        <taxon>Actinomycetota</taxon>
        <taxon>Actinomycetes</taxon>
        <taxon>Mycobacteriales</taxon>
        <taxon>Nocardiaceae</taxon>
        <taxon>Nocardia</taxon>
    </lineage>
</organism>
<evidence type="ECO:0000313" key="1">
    <source>
        <dbReference type="EMBL" id="GGL14020.1"/>
    </source>
</evidence>
<accession>A0A917VU00</accession>
<evidence type="ECO:0008006" key="3">
    <source>
        <dbReference type="Google" id="ProtNLM"/>
    </source>
</evidence>
<protein>
    <recommendedName>
        <fullName evidence="3">SCP2 domain-containing protein</fullName>
    </recommendedName>
</protein>